<sequence>MTLKEYIKKYYDNSPVWFQDEVNKQWHVERVQNILDLKEYLSGKHAILYRPNEQYNGKPYKTRKIVLQLAKTLLNFETSFLLKNPVTLISEDKNTLEVFKEVYSKARYNSIDFKILDKMVKYGETYEYVYIDENNNITSRIIPAEDSYPVFDETGNMIAFIEFYIVDGISYYILYTENEVTQYTDDSGELHITGRYKNISGLPIQYKTINELDSCKGRSSLEDYISIIDSLEDLISKYHDGLYKYIAGIPVLKGTGLTTKDDRGRIDPNAVGYMLQIDDTADFNIVQNKMDSASFKALYEILMAQLLNISQTPAIAMNATEISNLSETSIRMMYSLASVKARLNEDALVDGFIQRWEKIRKLLSLKGINVTGSINCTFEYDIPLNAKETIENITTLKQNGLISLETALSRTPYIYDVATEMQKIKNDTMGSSVGNE</sequence>
<name>A0A1B1YD88_THEST</name>
<evidence type="ECO:0000313" key="2">
    <source>
        <dbReference type="Proteomes" id="UP000092971"/>
    </source>
</evidence>
<accession>A0A1B1YD88</accession>
<evidence type="ECO:0000313" key="1">
    <source>
        <dbReference type="EMBL" id="ANW98725.1"/>
    </source>
</evidence>
<gene>
    <name evidence="1" type="ORF">CSTERTH_06620</name>
</gene>
<dbReference type="Proteomes" id="UP000092971">
    <property type="component" value="Chromosome"/>
</dbReference>
<protein>
    <submittedName>
        <fullName evidence="1">Phage portal protein</fullName>
    </submittedName>
</protein>
<reference evidence="1 2" key="1">
    <citation type="submission" date="2016-02" db="EMBL/GenBank/DDBJ databases">
        <title>Comparison of Clostridium stercorarium subspecies using comparative genomics and transcriptomics.</title>
        <authorList>
            <person name="Schellenberg J."/>
            <person name="Thallinger G."/>
            <person name="Levin D.B."/>
            <person name="Zhang X."/>
            <person name="Alvare G."/>
            <person name="Fristensky B."/>
            <person name="Sparling R."/>
        </authorList>
    </citation>
    <scope>NUCLEOTIDE SEQUENCE [LARGE SCALE GENOMIC DNA]</scope>
    <source>
        <strain evidence="1 2">DSM 2910</strain>
    </source>
</reference>
<dbReference type="EMBL" id="CP014672">
    <property type="protein sequence ID" value="ANW98725.1"/>
    <property type="molecule type" value="Genomic_DNA"/>
</dbReference>
<dbReference type="OrthoDB" id="2955634at2"/>
<dbReference type="AlphaFoldDB" id="A0A1B1YD88"/>
<dbReference type="RefSeq" id="WP_065821323.1">
    <property type="nucleotide sequence ID" value="NZ_CP014672.1"/>
</dbReference>
<proteinExistence type="predicted"/>
<dbReference type="InterPro" id="IPR021145">
    <property type="entry name" value="Portal_protein_SPP1_Gp6-like"/>
</dbReference>
<dbReference type="Pfam" id="PF05133">
    <property type="entry name" value="SPP1_portal"/>
    <property type="match status" value="1"/>
</dbReference>
<organism evidence="1 2">
    <name type="scientific">Thermoclostridium stercorarium subsp. thermolacticum DSM 2910</name>
    <dbReference type="NCBI Taxonomy" id="1121336"/>
    <lineage>
        <taxon>Bacteria</taxon>
        <taxon>Bacillati</taxon>
        <taxon>Bacillota</taxon>
        <taxon>Clostridia</taxon>
        <taxon>Eubacteriales</taxon>
        <taxon>Oscillospiraceae</taxon>
        <taxon>Thermoclostridium</taxon>
    </lineage>
</organism>